<sequence>MVERQQRIVILMSENVLTLQEYEIQRIFGKSKLTPRDSTTESFQKTNTRSIPVRRPHREIETSPQEEDGHEKQRKRLNYEESQEKRDNENTKESQPDFLQPLPNMDIELMKNVIAEALKDNNKEMLTKLQDLSTKIDGVKEGQDKLTEILPKIAHIEQKCEALEGKIQKLESENEMVHKMLRRNNLLISGVPEARQEDTDSLKTSINEILRRHQVIHSSVNIDLAYRVGQPGIKPRVIKLRLIYQSEADRILFKRRERDSSLNKAGIYVNEDVSQMEGRNRFLIRQEVQKAKRNKTAVENWRNTSVIIGGTHIEAIGGQIYRVVALDPIPNRNF</sequence>
<dbReference type="Proteomes" id="UP000708208">
    <property type="component" value="Unassembled WGS sequence"/>
</dbReference>
<evidence type="ECO:0000313" key="2">
    <source>
        <dbReference type="EMBL" id="CAG7730162.1"/>
    </source>
</evidence>
<dbReference type="OrthoDB" id="7417618at2759"/>
<gene>
    <name evidence="2" type="ORF">AFUS01_LOCUS18827</name>
</gene>
<protein>
    <submittedName>
        <fullName evidence="2">Uncharacterized protein</fullName>
    </submittedName>
</protein>
<feature type="compositionally biased region" description="Polar residues" evidence="1">
    <location>
        <begin position="40"/>
        <end position="50"/>
    </location>
</feature>
<dbReference type="EMBL" id="CAJVCH010189918">
    <property type="protein sequence ID" value="CAG7730162.1"/>
    <property type="molecule type" value="Genomic_DNA"/>
</dbReference>
<keyword evidence="3" id="KW-1185">Reference proteome</keyword>
<reference evidence="2" key="1">
    <citation type="submission" date="2021-06" db="EMBL/GenBank/DDBJ databases">
        <authorList>
            <person name="Hodson N. C."/>
            <person name="Mongue J. A."/>
            <person name="Jaron S. K."/>
        </authorList>
    </citation>
    <scope>NUCLEOTIDE SEQUENCE</scope>
</reference>
<organism evidence="2 3">
    <name type="scientific">Allacma fusca</name>
    <dbReference type="NCBI Taxonomy" id="39272"/>
    <lineage>
        <taxon>Eukaryota</taxon>
        <taxon>Metazoa</taxon>
        <taxon>Ecdysozoa</taxon>
        <taxon>Arthropoda</taxon>
        <taxon>Hexapoda</taxon>
        <taxon>Collembola</taxon>
        <taxon>Symphypleona</taxon>
        <taxon>Sminthuridae</taxon>
        <taxon>Allacma</taxon>
    </lineage>
</organism>
<feature type="region of interest" description="Disordered" evidence="1">
    <location>
        <begin position="34"/>
        <end position="99"/>
    </location>
</feature>
<accession>A0A8J2K6V9</accession>
<proteinExistence type="predicted"/>
<comment type="caution">
    <text evidence="2">The sequence shown here is derived from an EMBL/GenBank/DDBJ whole genome shotgun (WGS) entry which is preliminary data.</text>
</comment>
<dbReference type="AlphaFoldDB" id="A0A8J2K6V9"/>
<name>A0A8J2K6V9_9HEXA</name>
<feature type="compositionally biased region" description="Basic and acidic residues" evidence="1">
    <location>
        <begin position="67"/>
        <end position="95"/>
    </location>
</feature>
<evidence type="ECO:0000256" key="1">
    <source>
        <dbReference type="SAM" id="MobiDB-lite"/>
    </source>
</evidence>
<evidence type="ECO:0000313" key="3">
    <source>
        <dbReference type="Proteomes" id="UP000708208"/>
    </source>
</evidence>